<dbReference type="EMBL" id="GU071086">
    <property type="protein sequence ID" value="ADB03926.1"/>
    <property type="molecule type" value="Genomic_DNA"/>
</dbReference>
<dbReference type="Proteomes" id="UP000029780">
    <property type="component" value="Segment"/>
</dbReference>
<dbReference type="OrthoDB" id="39319at10239"/>
<organismHost>
    <name type="scientific">Acanthamoeba</name>
    <dbReference type="NCBI Taxonomy" id="5754"/>
</organismHost>
<protein>
    <submittedName>
        <fullName evidence="1">Uncharacterized protein</fullName>
    </submittedName>
</protein>
<dbReference type="GeneID" id="8746382"/>
<dbReference type="KEGG" id="vg:8746382"/>
<reference evidence="1 2" key="1">
    <citation type="journal article" date="2009" name="Proc. Natl. Acad. Sci. U.S.A.">
        <title>Giant Marseillevirus highlights the role of amoebae as a melting pot in emergence of chimeric microorganisms.</title>
        <authorList>
            <person name="Boyer M."/>
            <person name="Yutin N."/>
            <person name="Pagnier I."/>
            <person name="Barrassi L."/>
            <person name="Fournous G."/>
            <person name="Espinosa L."/>
            <person name="Robert C."/>
            <person name="Azza S."/>
            <person name="Sun S."/>
            <person name="Rossmann M.G."/>
            <person name="Suzan-Monti M."/>
            <person name="La Scola B."/>
            <person name="Koonin E.V."/>
            <person name="Raoult D."/>
        </authorList>
    </citation>
    <scope>NUCLEOTIDE SEQUENCE [LARGE SCALE GENOMIC DNA]</scope>
    <source>
        <strain evidence="1 2">T19</strain>
    </source>
</reference>
<gene>
    <name evidence="1" type="ORF">MAR_ORF145</name>
</gene>
<dbReference type="RefSeq" id="YP_003406888.1">
    <property type="nucleotide sequence ID" value="NC_013756.1"/>
</dbReference>
<evidence type="ECO:0000313" key="2">
    <source>
        <dbReference type="Proteomes" id="UP000029780"/>
    </source>
</evidence>
<keyword evidence="2" id="KW-1185">Reference proteome</keyword>
<organism evidence="1 2">
    <name type="scientific">Marseillevirus marseillevirus</name>
    <name type="common">GBM</name>
    <dbReference type="NCBI Taxonomy" id="694581"/>
    <lineage>
        <taxon>Viruses</taxon>
        <taxon>Varidnaviria</taxon>
        <taxon>Bamfordvirae</taxon>
        <taxon>Nucleocytoviricota</taxon>
        <taxon>Megaviricetes</taxon>
        <taxon>Pimascovirales</taxon>
        <taxon>Pimascovirales incertae sedis</taxon>
        <taxon>Marseilleviridae</taxon>
        <taxon>Marseillevirus</taxon>
        <taxon>Marseillevirus massiliense</taxon>
    </lineage>
</organism>
<sequence length="69" mass="8316">MGYKKLTDEQLVDALQRIVHARRKTEREIEEERGDMKRLYGFLGELVAEKAKILEEMRRRQPQQYIAPR</sequence>
<name>D2XAE9_GBMV</name>
<evidence type="ECO:0000313" key="1">
    <source>
        <dbReference type="EMBL" id="ADB03926.1"/>
    </source>
</evidence>
<proteinExistence type="predicted"/>
<accession>D2XAE9</accession>